<evidence type="ECO:0000256" key="1">
    <source>
        <dbReference type="SAM" id="Phobius"/>
    </source>
</evidence>
<name>A0AAW0Q331_9GOBI</name>
<sequence length="78" mass="8011">MAGSSEKIPIPSSGPEDLQQFLPPAYSAVAVKPTATGRLIKAGIAVLIAGALLLLLGQWEPSTSGTITRNMSTMSTTV</sequence>
<organism evidence="2 3">
    <name type="scientific">Mugilogobius chulae</name>
    <name type="common">yellowstripe goby</name>
    <dbReference type="NCBI Taxonomy" id="88201"/>
    <lineage>
        <taxon>Eukaryota</taxon>
        <taxon>Metazoa</taxon>
        <taxon>Chordata</taxon>
        <taxon>Craniata</taxon>
        <taxon>Vertebrata</taxon>
        <taxon>Euteleostomi</taxon>
        <taxon>Actinopterygii</taxon>
        <taxon>Neopterygii</taxon>
        <taxon>Teleostei</taxon>
        <taxon>Neoteleostei</taxon>
        <taxon>Acanthomorphata</taxon>
        <taxon>Gobiaria</taxon>
        <taxon>Gobiiformes</taxon>
        <taxon>Gobioidei</taxon>
        <taxon>Gobiidae</taxon>
        <taxon>Gobionellinae</taxon>
        <taxon>Mugilogobius</taxon>
    </lineage>
</organism>
<dbReference type="AlphaFoldDB" id="A0AAW0Q331"/>
<proteinExistence type="predicted"/>
<evidence type="ECO:0000313" key="3">
    <source>
        <dbReference type="Proteomes" id="UP001460270"/>
    </source>
</evidence>
<keyword evidence="1" id="KW-0812">Transmembrane</keyword>
<evidence type="ECO:0000313" key="2">
    <source>
        <dbReference type="EMBL" id="KAK7945082.1"/>
    </source>
</evidence>
<feature type="transmembrane region" description="Helical" evidence="1">
    <location>
        <begin position="39"/>
        <end position="59"/>
    </location>
</feature>
<gene>
    <name evidence="2" type="ORF">WMY93_000810</name>
</gene>
<dbReference type="EMBL" id="JBBPFD010000001">
    <property type="protein sequence ID" value="KAK7945082.1"/>
    <property type="molecule type" value="Genomic_DNA"/>
</dbReference>
<accession>A0AAW0Q331</accession>
<keyword evidence="1" id="KW-1133">Transmembrane helix</keyword>
<protein>
    <submittedName>
        <fullName evidence="2">Uncharacterized protein</fullName>
    </submittedName>
</protein>
<comment type="caution">
    <text evidence="2">The sequence shown here is derived from an EMBL/GenBank/DDBJ whole genome shotgun (WGS) entry which is preliminary data.</text>
</comment>
<keyword evidence="3" id="KW-1185">Reference proteome</keyword>
<keyword evidence="1" id="KW-0472">Membrane</keyword>
<reference evidence="3" key="1">
    <citation type="submission" date="2024-04" db="EMBL/GenBank/DDBJ databases">
        <title>Salinicola lusitanus LLJ914,a marine bacterium isolated from the Okinawa Trough.</title>
        <authorList>
            <person name="Li J."/>
        </authorList>
    </citation>
    <scope>NUCLEOTIDE SEQUENCE [LARGE SCALE GENOMIC DNA]</scope>
</reference>
<dbReference type="Proteomes" id="UP001460270">
    <property type="component" value="Unassembled WGS sequence"/>
</dbReference>